<dbReference type="PANTHER" id="PTHR43975:SF2">
    <property type="entry name" value="EG:BACR7A4.14 PROTEIN-RELATED"/>
    <property type="match status" value="1"/>
</dbReference>
<dbReference type="InterPro" id="IPR002347">
    <property type="entry name" value="SDR_fam"/>
</dbReference>
<protein>
    <submittedName>
        <fullName evidence="1">SDR family oxidoreductase</fullName>
    </submittedName>
</protein>
<dbReference type="InterPro" id="IPR036291">
    <property type="entry name" value="NAD(P)-bd_dom_sf"/>
</dbReference>
<dbReference type="PANTHER" id="PTHR43975">
    <property type="entry name" value="ZGC:101858"/>
    <property type="match status" value="1"/>
</dbReference>
<dbReference type="Gene3D" id="3.40.50.720">
    <property type="entry name" value="NAD(P)-binding Rossmann-like Domain"/>
    <property type="match status" value="1"/>
</dbReference>
<organism evidence="1 2">
    <name type="scientific">Nocardioides piscis</name>
    <dbReference type="NCBI Taxonomy" id="2714938"/>
    <lineage>
        <taxon>Bacteria</taxon>
        <taxon>Bacillati</taxon>
        <taxon>Actinomycetota</taxon>
        <taxon>Actinomycetes</taxon>
        <taxon>Propionibacteriales</taxon>
        <taxon>Nocardioidaceae</taxon>
        <taxon>Nocardioides</taxon>
    </lineage>
</organism>
<accession>A0A6G7YE17</accession>
<evidence type="ECO:0000313" key="2">
    <source>
        <dbReference type="Proteomes" id="UP000502035"/>
    </source>
</evidence>
<sequence>MRTFAVTGAASGIGAATTERLRADGHRVVTIDRADADVVADLSTPAGRSSAVAGVREVTDVLHGVVPCAGVAGGTGGDGALVASVNYFGTVEVVESLRPLLAAADSASVVVVSSNSVECQPGWSRELAALIADGDEPAARAAAAATEAVHVYPASKSALRTWVRRNAPAWAADGVRLNAVAPGLVETAMATVMRADPELGVFVDAYPSAIGRPGRPEEVAAAIVWLLSDEASLVVGTTLVIDGGTDALLNP</sequence>
<dbReference type="EMBL" id="CP049866">
    <property type="protein sequence ID" value="QIK75062.1"/>
    <property type="molecule type" value="Genomic_DNA"/>
</dbReference>
<dbReference type="PRINTS" id="PR00081">
    <property type="entry name" value="GDHRDH"/>
</dbReference>
<proteinExistence type="predicted"/>
<gene>
    <name evidence="1" type="ORF">G7071_06105</name>
</gene>
<reference evidence="1 2" key="1">
    <citation type="submission" date="2020-03" db="EMBL/GenBank/DDBJ databases">
        <title>Nocardioides sp. nov., isolated from fish.</title>
        <authorList>
            <person name="Hyun D.-W."/>
            <person name="Bae J.-W."/>
        </authorList>
    </citation>
    <scope>NUCLEOTIDE SEQUENCE [LARGE SCALE GENOMIC DNA]</scope>
    <source>
        <strain evidence="1 2">HDW12A</strain>
    </source>
</reference>
<evidence type="ECO:0000313" key="1">
    <source>
        <dbReference type="EMBL" id="QIK75062.1"/>
    </source>
</evidence>
<dbReference type="Pfam" id="PF00106">
    <property type="entry name" value="adh_short"/>
    <property type="match status" value="1"/>
</dbReference>
<dbReference type="KEGG" id="npi:G7071_06105"/>
<name>A0A6G7YE17_9ACTN</name>
<dbReference type="SUPFAM" id="SSF51735">
    <property type="entry name" value="NAD(P)-binding Rossmann-fold domains"/>
    <property type="match status" value="1"/>
</dbReference>
<keyword evidence="2" id="KW-1185">Reference proteome</keyword>
<dbReference type="AlphaFoldDB" id="A0A6G7YE17"/>
<dbReference type="Proteomes" id="UP000502035">
    <property type="component" value="Chromosome"/>
</dbReference>
<dbReference type="RefSeq" id="WP_166316196.1">
    <property type="nucleotide sequence ID" value="NZ_CP049866.1"/>
</dbReference>
<dbReference type="Pfam" id="PF13561">
    <property type="entry name" value="adh_short_C2"/>
    <property type="match status" value="1"/>
</dbReference>